<name>A0A1P8JU38_9BURK</name>
<dbReference type="Pfam" id="PF00512">
    <property type="entry name" value="HisKA"/>
    <property type="match status" value="1"/>
</dbReference>
<dbReference type="PROSITE" id="PS50113">
    <property type="entry name" value="PAC"/>
    <property type="match status" value="1"/>
</dbReference>
<evidence type="ECO:0000256" key="5">
    <source>
        <dbReference type="ARBA" id="ARBA00022777"/>
    </source>
</evidence>
<dbReference type="InterPro" id="IPR005467">
    <property type="entry name" value="His_kinase_dom"/>
</dbReference>
<organism evidence="10 11">
    <name type="scientific">Rhodoferax koreensis</name>
    <dbReference type="NCBI Taxonomy" id="1842727"/>
    <lineage>
        <taxon>Bacteria</taxon>
        <taxon>Pseudomonadati</taxon>
        <taxon>Pseudomonadota</taxon>
        <taxon>Betaproteobacteria</taxon>
        <taxon>Burkholderiales</taxon>
        <taxon>Comamonadaceae</taxon>
        <taxon>Rhodoferax</taxon>
    </lineage>
</organism>
<dbReference type="PANTHER" id="PTHR43047:SF63">
    <property type="entry name" value="HISTIDINE KINASE"/>
    <property type="match status" value="1"/>
</dbReference>
<evidence type="ECO:0000259" key="7">
    <source>
        <dbReference type="PROSITE" id="PS50109"/>
    </source>
</evidence>
<accession>A0A1P8JU38</accession>
<dbReference type="STRING" id="1842727.RD110_08590"/>
<evidence type="ECO:0000259" key="8">
    <source>
        <dbReference type="PROSITE" id="PS50112"/>
    </source>
</evidence>
<sequence>MVLLGGSALLGWWLHHEGLTRLWLGETRMVVNAATLFILCGVALLLPAGAVAHGALVRRMVCWAILIAPLTIGLASLTGLGAGHGLNWPNLHRWADMQTGQPGRMSWASLVAFVAAGATFLLARDDASLRSRTMVKMLTLWVGLSGVLGLVGFLVDARLLFYDYWLSDLALPSAAGLVVLAIGMHATWTGLGWEPVLAVSEVDRITATSAAILSAIALIAGVSCFAILQGRVQMLFGESVRAELTNRTAMFTDFLSLRENMARFTATRPALIGNLRRIQAGNGDPGQLANVQAVIDGFLTQGFSAIEYRGLDGRRVASGGVFADAPAMRVPLGTGGTAELLWSEGFVLRSRLAVADAAGAVGSVLVEQALPVLTRLALDPARLGSSTEIGLCVLGTEQLDCFPQRANPRAYNVSLLGADGKPRAMTLALQGESGVTITRDYRDHNVIVAFGPVGESGLGLAVKIDTVEIFTPIREQLWLCGAALLLLVGAGTWLLRSKMKPLVASMIESVKALHENQERFKTVVAGVKDYAIIMLDTGGHITSWNAGAQAIKGYREAEIIGQHFSRFYPEADVAQHKPERELEAVAAEGRFEDEGWRLRKDGTPFWANVVITALRDGDGKLRGFVKFTRDMSERRELERVLQEKNVELEKASRAKDLFLASMSHELRTPLNAIIGFTGTLLMRLPGPLLPEQEKQLRTVQSSGRHLLSLINDLLQVAKLDAGQIDVRPEPVDAGAVVEEVAALLRAQAEKAGLALEVTLPAEPVVLRTDRRALTQILINLVGNGIKFTPAGQVAARLQVERDGTGGRALFVVTDTGPGIREADQARLFKAFARVVDPDRPQPEGTGLGLHLSRSLAEKLGGRLTLESTYGCGSSFCLELPLGE</sequence>
<dbReference type="CDD" id="cd16922">
    <property type="entry name" value="HATPase_EvgS-ArcB-TorS-like"/>
    <property type="match status" value="1"/>
</dbReference>
<feature type="transmembrane region" description="Helical" evidence="6">
    <location>
        <begin position="29"/>
        <end position="48"/>
    </location>
</feature>
<evidence type="ECO:0000259" key="9">
    <source>
        <dbReference type="PROSITE" id="PS50113"/>
    </source>
</evidence>
<dbReference type="SMART" id="SM00091">
    <property type="entry name" value="PAS"/>
    <property type="match status" value="1"/>
</dbReference>
<reference evidence="10 11" key="1">
    <citation type="submission" date="2017-01" db="EMBL/GenBank/DDBJ databases">
        <authorList>
            <person name="Mah S.A."/>
            <person name="Swanson W.J."/>
            <person name="Moy G.W."/>
            <person name="Vacquier V.D."/>
        </authorList>
    </citation>
    <scope>NUCLEOTIDE SEQUENCE [LARGE SCALE GENOMIC DNA]</scope>
    <source>
        <strain evidence="10 11">DCY110</strain>
    </source>
</reference>
<dbReference type="CDD" id="cd00082">
    <property type="entry name" value="HisKA"/>
    <property type="match status" value="1"/>
</dbReference>
<dbReference type="SUPFAM" id="SSF55874">
    <property type="entry name" value="ATPase domain of HSP90 chaperone/DNA topoisomerase II/histidine kinase"/>
    <property type="match status" value="1"/>
</dbReference>
<evidence type="ECO:0000313" key="11">
    <source>
        <dbReference type="Proteomes" id="UP000186609"/>
    </source>
</evidence>
<feature type="domain" description="PAS" evidence="8">
    <location>
        <begin position="516"/>
        <end position="570"/>
    </location>
</feature>
<dbReference type="InterPro" id="IPR036097">
    <property type="entry name" value="HisK_dim/P_sf"/>
</dbReference>
<evidence type="ECO:0000256" key="1">
    <source>
        <dbReference type="ARBA" id="ARBA00000085"/>
    </source>
</evidence>
<feature type="transmembrane region" description="Helical" evidence="6">
    <location>
        <begin position="174"/>
        <end position="193"/>
    </location>
</feature>
<keyword evidence="11" id="KW-1185">Reference proteome</keyword>
<dbReference type="Gene3D" id="1.10.287.130">
    <property type="match status" value="1"/>
</dbReference>
<protein>
    <recommendedName>
        <fullName evidence="2">histidine kinase</fullName>
        <ecNumber evidence="2">2.7.13.3</ecNumber>
    </recommendedName>
</protein>
<feature type="transmembrane region" description="Helical" evidence="6">
    <location>
        <begin position="135"/>
        <end position="154"/>
    </location>
</feature>
<dbReference type="InterPro" id="IPR003594">
    <property type="entry name" value="HATPase_dom"/>
</dbReference>
<dbReference type="EMBL" id="CP019236">
    <property type="protein sequence ID" value="APW37245.1"/>
    <property type="molecule type" value="Genomic_DNA"/>
</dbReference>
<dbReference type="Gene3D" id="3.30.450.20">
    <property type="entry name" value="PAS domain"/>
    <property type="match status" value="1"/>
</dbReference>
<evidence type="ECO:0000256" key="2">
    <source>
        <dbReference type="ARBA" id="ARBA00012438"/>
    </source>
</evidence>
<keyword evidence="5" id="KW-0418">Kinase</keyword>
<dbReference type="PRINTS" id="PR00344">
    <property type="entry name" value="BCTRLSENSOR"/>
</dbReference>
<evidence type="ECO:0000313" key="10">
    <source>
        <dbReference type="EMBL" id="APW37245.1"/>
    </source>
</evidence>
<dbReference type="EC" id="2.7.13.3" evidence="2"/>
<evidence type="ECO:0000256" key="6">
    <source>
        <dbReference type="SAM" id="Phobius"/>
    </source>
</evidence>
<feature type="transmembrane region" description="Helical" evidence="6">
    <location>
        <begin position="105"/>
        <end position="123"/>
    </location>
</feature>
<dbReference type="SMART" id="SM00086">
    <property type="entry name" value="PAC"/>
    <property type="match status" value="1"/>
</dbReference>
<dbReference type="KEGG" id="rhy:RD110_08590"/>
<dbReference type="SMART" id="SM00388">
    <property type="entry name" value="HisKA"/>
    <property type="match status" value="1"/>
</dbReference>
<dbReference type="InterPro" id="IPR000700">
    <property type="entry name" value="PAS-assoc_C"/>
</dbReference>
<keyword evidence="6" id="KW-0472">Membrane</keyword>
<dbReference type="PROSITE" id="PS50112">
    <property type="entry name" value="PAS"/>
    <property type="match status" value="1"/>
</dbReference>
<dbReference type="GO" id="GO:0005886">
    <property type="term" value="C:plasma membrane"/>
    <property type="evidence" value="ECO:0007669"/>
    <property type="project" value="TreeGrafter"/>
</dbReference>
<dbReference type="AlphaFoldDB" id="A0A1P8JU38"/>
<proteinExistence type="predicted"/>
<dbReference type="CDD" id="cd00130">
    <property type="entry name" value="PAS"/>
    <property type="match status" value="1"/>
</dbReference>
<dbReference type="PROSITE" id="PS50109">
    <property type="entry name" value="HIS_KIN"/>
    <property type="match status" value="1"/>
</dbReference>
<evidence type="ECO:0000256" key="4">
    <source>
        <dbReference type="ARBA" id="ARBA00022679"/>
    </source>
</evidence>
<dbReference type="InterPro" id="IPR035965">
    <property type="entry name" value="PAS-like_dom_sf"/>
</dbReference>
<feature type="domain" description="PAC" evidence="9">
    <location>
        <begin position="591"/>
        <end position="643"/>
    </location>
</feature>
<feature type="transmembrane region" description="Helical" evidence="6">
    <location>
        <begin position="205"/>
        <end position="228"/>
    </location>
</feature>
<dbReference type="Pfam" id="PF02518">
    <property type="entry name" value="HATPase_c"/>
    <property type="match status" value="1"/>
</dbReference>
<keyword evidence="6" id="KW-0812">Transmembrane</keyword>
<feature type="domain" description="Histidine kinase" evidence="7">
    <location>
        <begin position="661"/>
        <end position="883"/>
    </location>
</feature>
<dbReference type="Proteomes" id="UP000186609">
    <property type="component" value="Chromosome"/>
</dbReference>
<dbReference type="InterPro" id="IPR036890">
    <property type="entry name" value="HATPase_C_sf"/>
</dbReference>
<dbReference type="GO" id="GO:0009927">
    <property type="term" value="F:histidine phosphotransfer kinase activity"/>
    <property type="evidence" value="ECO:0007669"/>
    <property type="project" value="TreeGrafter"/>
</dbReference>
<comment type="catalytic activity">
    <reaction evidence="1">
        <text>ATP + protein L-histidine = ADP + protein N-phospho-L-histidine.</text>
        <dbReference type="EC" id="2.7.13.3"/>
    </reaction>
</comment>
<keyword evidence="6" id="KW-1133">Transmembrane helix</keyword>
<dbReference type="Gene3D" id="3.30.565.10">
    <property type="entry name" value="Histidine kinase-like ATPase, C-terminal domain"/>
    <property type="match status" value="1"/>
</dbReference>
<dbReference type="InterPro" id="IPR004358">
    <property type="entry name" value="Sig_transdc_His_kin-like_C"/>
</dbReference>
<dbReference type="PANTHER" id="PTHR43047">
    <property type="entry name" value="TWO-COMPONENT HISTIDINE PROTEIN KINASE"/>
    <property type="match status" value="1"/>
</dbReference>
<dbReference type="InterPro" id="IPR000014">
    <property type="entry name" value="PAS"/>
</dbReference>
<dbReference type="SUPFAM" id="SSF55785">
    <property type="entry name" value="PYP-like sensor domain (PAS domain)"/>
    <property type="match status" value="1"/>
</dbReference>
<gene>
    <name evidence="10" type="ORF">RD110_08590</name>
</gene>
<dbReference type="GO" id="GO:0000155">
    <property type="term" value="F:phosphorelay sensor kinase activity"/>
    <property type="evidence" value="ECO:0007669"/>
    <property type="project" value="InterPro"/>
</dbReference>
<dbReference type="InterPro" id="IPR001610">
    <property type="entry name" value="PAC"/>
</dbReference>
<dbReference type="SMART" id="SM00387">
    <property type="entry name" value="HATPase_c"/>
    <property type="match status" value="1"/>
</dbReference>
<dbReference type="SUPFAM" id="SSF47384">
    <property type="entry name" value="Homodimeric domain of signal transducing histidine kinase"/>
    <property type="match status" value="1"/>
</dbReference>
<feature type="transmembrane region" description="Helical" evidence="6">
    <location>
        <begin position="60"/>
        <end position="85"/>
    </location>
</feature>
<keyword evidence="4" id="KW-0808">Transferase</keyword>
<dbReference type="InterPro" id="IPR003661">
    <property type="entry name" value="HisK_dim/P_dom"/>
</dbReference>
<evidence type="ECO:0000256" key="3">
    <source>
        <dbReference type="ARBA" id="ARBA00022553"/>
    </source>
</evidence>
<keyword evidence="3" id="KW-0597">Phosphoprotein</keyword>
<dbReference type="Pfam" id="PF13426">
    <property type="entry name" value="PAS_9"/>
    <property type="match status" value="1"/>
</dbReference>
<dbReference type="NCBIfam" id="TIGR00229">
    <property type="entry name" value="sensory_box"/>
    <property type="match status" value="1"/>
</dbReference>